<dbReference type="EMBL" id="SNYF01000008">
    <property type="protein sequence ID" value="TDQ15260.1"/>
    <property type="molecule type" value="Genomic_DNA"/>
</dbReference>
<evidence type="ECO:0008006" key="3">
    <source>
        <dbReference type="Google" id="ProtNLM"/>
    </source>
</evidence>
<dbReference type="Pfam" id="PF19891">
    <property type="entry name" value="DUF6364"/>
    <property type="match status" value="1"/>
</dbReference>
<dbReference type="AlphaFoldDB" id="A0A4R6T221"/>
<reference evidence="1 2" key="1">
    <citation type="submission" date="2019-03" db="EMBL/GenBank/DDBJ databases">
        <title>Genomic Encyclopedia of Type Strains, Phase III (KMG-III): the genomes of soil and plant-associated and newly described type strains.</title>
        <authorList>
            <person name="Whitman W."/>
        </authorList>
    </citation>
    <scope>NUCLEOTIDE SEQUENCE [LARGE SCALE GENOMIC DNA]</scope>
    <source>
        <strain evidence="1 2">CECT 8446</strain>
    </source>
</reference>
<dbReference type="OrthoDB" id="6198066at2"/>
<name>A0A4R6T221_9BACT</name>
<organism evidence="1 2">
    <name type="scientific">Algoriphagus boseongensis</name>
    <dbReference type="NCBI Taxonomy" id="1442587"/>
    <lineage>
        <taxon>Bacteria</taxon>
        <taxon>Pseudomonadati</taxon>
        <taxon>Bacteroidota</taxon>
        <taxon>Cytophagia</taxon>
        <taxon>Cytophagales</taxon>
        <taxon>Cyclobacteriaceae</taxon>
        <taxon>Algoriphagus</taxon>
    </lineage>
</organism>
<protein>
    <recommendedName>
        <fullName evidence="3">RelB antitoxin of RelBE toxin-antitoxin system</fullName>
    </recommendedName>
</protein>
<gene>
    <name evidence="1" type="ORF">DFQ04_3147</name>
</gene>
<keyword evidence="2" id="KW-1185">Reference proteome</keyword>
<evidence type="ECO:0000313" key="1">
    <source>
        <dbReference type="EMBL" id="TDQ15260.1"/>
    </source>
</evidence>
<dbReference type="Proteomes" id="UP000294535">
    <property type="component" value="Unassembled WGS sequence"/>
</dbReference>
<evidence type="ECO:0000313" key="2">
    <source>
        <dbReference type="Proteomes" id="UP000294535"/>
    </source>
</evidence>
<dbReference type="InterPro" id="IPR045944">
    <property type="entry name" value="DUF6364"/>
</dbReference>
<proteinExistence type="predicted"/>
<sequence length="85" mass="10032">MDTKITLSFNKDVIDRAKNFAEQNNISLSRLTEFLYAQMTSKNFKSLDELPISDWVTMVSEGQVEYKRTPSGRKEMKDEFFERKK</sequence>
<comment type="caution">
    <text evidence="1">The sequence shown here is derived from an EMBL/GenBank/DDBJ whole genome shotgun (WGS) entry which is preliminary data.</text>
</comment>
<accession>A0A4R6T221</accession>
<dbReference type="RefSeq" id="WP_133557517.1">
    <property type="nucleotide sequence ID" value="NZ_SNYF01000008.1"/>
</dbReference>